<keyword evidence="8 18" id="KW-0812">Transmembrane</keyword>
<feature type="transmembrane region" description="Helical" evidence="18">
    <location>
        <begin position="228"/>
        <end position="249"/>
    </location>
</feature>
<keyword evidence="9 18" id="KW-0999">Mitochondrion inner membrane</keyword>
<evidence type="ECO:0000256" key="11">
    <source>
        <dbReference type="ARBA" id="ARBA00022982"/>
    </source>
</evidence>
<protein>
    <recommendedName>
        <fullName evidence="5 18">NADH-ubiquinone oxidoreductase chain 2</fullName>
        <ecNumber evidence="4 18">7.1.1.2</ecNumber>
    </recommendedName>
</protein>
<feature type="transmembrane region" description="Helical" evidence="18">
    <location>
        <begin position="60"/>
        <end position="80"/>
    </location>
</feature>
<feature type="transmembrane region" description="Helical" evidence="18">
    <location>
        <begin position="303"/>
        <end position="326"/>
    </location>
</feature>
<name>A0A343KGG0_APHAD</name>
<dbReference type="PRINTS" id="PR01436">
    <property type="entry name" value="NADHDHGNASE2"/>
</dbReference>
<keyword evidence="11 18" id="KW-0249">Electron transport</keyword>
<evidence type="ECO:0000256" key="14">
    <source>
        <dbReference type="ARBA" id="ARBA00023075"/>
    </source>
</evidence>
<keyword evidence="19" id="KW-0732">Signal</keyword>
<evidence type="ECO:0000256" key="8">
    <source>
        <dbReference type="ARBA" id="ARBA00022692"/>
    </source>
</evidence>
<evidence type="ECO:0000256" key="18">
    <source>
        <dbReference type="RuleBase" id="RU003403"/>
    </source>
</evidence>
<dbReference type="PANTHER" id="PTHR46552:SF1">
    <property type="entry name" value="NADH-UBIQUINONE OXIDOREDUCTASE CHAIN 2"/>
    <property type="match status" value="1"/>
</dbReference>
<evidence type="ECO:0000256" key="19">
    <source>
        <dbReference type="SAM" id="SignalP"/>
    </source>
</evidence>
<feature type="signal peptide" evidence="19">
    <location>
        <begin position="1"/>
        <end position="23"/>
    </location>
</feature>
<geneLocation type="mitochondrion" evidence="21"/>
<keyword evidence="16 18" id="KW-0472">Membrane</keyword>
<evidence type="ECO:0000256" key="2">
    <source>
        <dbReference type="ARBA" id="ARBA00004448"/>
    </source>
</evidence>
<dbReference type="PANTHER" id="PTHR46552">
    <property type="entry name" value="NADH-UBIQUINONE OXIDOREDUCTASE CHAIN 2"/>
    <property type="match status" value="1"/>
</dbReference>
<gene>
    <name evidence="21" type="primary">nad2</name>
</gene>
<feature type="transmembrane region" description="Helical" evidence="18">
    <location>
        <begin position="143"/>
        <end position="160"/>
    </location>
</feature>
<evidence type="ECO:0000256" key="4">
    <source>
        <dbReference type="ARBA" id="ARBA00012944"/>
    </source>
</evidence>
<keyword evidence="6" id="KW-0813">Transport</keyword>
<keyword evidence="10 18" id="KW-1278">Translocase</keyword>
<organism evidence="21">
    <name type="scientific">Aphrophora alni</name>
    <name type="common">European alder spittlebug</name>
    <dbReference type="NCBI Taxonomy" id="295201"/>
    <lineage>
        <taxon>Eukaryota</taxon>
        <taxon>Metazoa</taxon>
        <taxon>Ecdysozoa</taxon>
        <taxon>Arthropoda</taxon>
        <taxon>Hexapoda</taxon>
        <taxon>Insecta</taxon>
        <taxon>Pterygota</taxon>
        <taxon>Neoptera</taxon>
        <taxon>Paraneoptera</taxon>
        <taxon>Hemiptera</taxon>
        <taxon>Auchenorrhyncha</taxon>
        <taxon>Cercopoidea</taxon>
        <taxon>Aphrophoridae</taxon>
        <taxon>Aphrophora</taxon>
    </lineage>
</organism>
<dbReference type="InterPro" id="IPR050175">
    <property type="entry name" value="Complex_I_Subunit_2"/>
</dbReference>
<evidence type="ECO:0000256" key="6">
    <source>
        <dbReference type="ARBA" id="ARBA00022448"/>
    </source>
</evidence>
<evidence type="ECO:0000256" key="13">
    <source>
        <dbReference type="ARBA" id="ARBA00023027"/>
    </source>
</evidence>
<reference evidence="21" key="1">
    <citation type="journal article" date="2017" name="Sci. Rep.">
        <title>Deep-level phylogeny of Cicadomorpha inferred from mitochondrial genomes sequenced by NGS.</title>
        <authorList>
            <person name="Song N."/>
            <person name="Cai W."/>
            <person name="Li H."/>
        </authorList>
    </citation>
    <scope>NUCLEOTIDE SEQUENCE</scope>
</reference>
<dbReference type="AlphaFoldDB" id="A0A343KGG0"/>
<feature type="chain" id="PRO_5017013749" description="NADH-ubiquinone oxidoreductase chain 2" evidence="19">
    <location>
        <begin position="24"/>
        <end position="330"/>
    </location>
</feature>
<evidence type="ECO:0000256" key="16">
    <source>
        <dbReference type="ARBA" id="ARBA00023136"/>
    </source>
</evidence>
<evidence type="ECO:0000256" key="3">
    <source>
        <dbReference type="ARBA" id="ARBA00007012"/>
    </source>
</evidence>
<keyword evidence="13 18" id="KW-0520">NAD</keyword>
<comment type="similarity">
    <text evidence="3 18">Belongs to the complex I subunit 2 family.</text>
</comment>
<dbReference type="Pfam" id="PF00361">
    <property type="entry name" value="Proton_antipo_M"/>
    <property type="match status" value="1"/>
</dbReference>
<dbReference type="EC" id="7.1.1.2" evidence="4 18"/>
<accession>A0A343KGG0</accession>
<evidence type="ECO:0000313" key="21">
    <source>
        <dbReference type="EMBL" id="ATF28552.1"/>
    </source>
</evidence>
<evidence type="ECO:0000256" key="5">
    <source>
        <dbReference type="ARBA" id="ARBA00021008"/>
    </source>
</evidence>
<evidence type="ECO:0000256" key="15">
    <source>
        <dbReference type="ARBA" id="ARBA00023128"/>
    </source>
</evidence>
<keyword evidence="7 18" id="KW-0679">Respiratory chain</keyword>
<keyword evidence="14 18" id="KW-0830">Ubiquinone</keyword>
<dbReference type="GO" id="GO:0005743">
    <property type="term" value="C:mitochondrial inner membrane"/>
    <property type="evidence" value="ECO:0007669"/>
    <property type="project" value="UniProtKB-SubCell"/>
</dbReference>
<feature type="transmembrane region" description="Helical" evidence="18">
    <location>
        <begin position="115"/>
        <end position="137"/>
    </location>
</feature>
<comment type="function">
    <text evidence="1">Core subunit of the mitochondrial membrane respiratory chain NADH dehydrogenase (Complex I) that is believed to belong to the minimal assembly required for catalysis. Complex I functions in the transfer of electrons from NADH to the respiratory chain. The immediate electron acceptor for the enzyme is believed to be ubiquinone.</text>
</comment>
<feature type="transmembrane region" description="Helical" evidence="18">
    <location>
        <begin position="167"/>
        <end position="188"/>
    </location>
</feature>
<dbReference type="GO" id="GO:0006120">
    <property type="term" value="P:mitochondrial electron transport, NADH to ubiquinone"/>
    <property type="evidence" value="ECO:0007669"/>
    <property type="project" value="InterPro"/>
</dbReference>
<feature type="transmembrane region" description="Helical" evidence="18">
    <location>
        <begin position="261"/>
        <end position="282"/>
    </location>
</feature>
<keyword evidence="12 18" id="KW-1133">Transmembrane helix</keyword>
<dbReference type="EMBL" id="KY039122">
    <property type="protein sequence ID" value="ATF28552.1"/>
    <property type="molecule type" value="Genomic_DNA"/>
</dbReference>
<dbReference type="GO" id="GO:0008137">
    <property type="term" value="F:NADH dehydrogenase (ubiquinone) activity"/>
    <property type="evidence" value="ECO:0007669"/>
    <property type="project" value="UniProtKB-EC"/>
</dbReference>
<feature type="transmembrane region" description="Helical" evidence="18">
    <location>
        <begin position="86"/>
        <end position="108"/>
    </location>
</feature>
<evidence type="ECO:0000256" key="10">
    <source>
        <dbReference type="ARBA" id="ARBA00022967"/>
    </source>
</evidence>
<keyword evidence="15 18" id="KW-0496">Mitochondrion</keyword>
<evidence type="ECO:0000256" key="1">
    <source>
        <dbReference type="ARBA" id="ARBA00003257"/>
    </source>
</evidence>
<evidence type="ECO:0000256" key="7">
    <source>
        <dbReference type="ARBA" id="ARBA00022660"/>
    </source>
</evidence>
<evidence type="ECO:0000256" key="9">
    <source>
        <dbReference type="ARBA" id="ARBA00022792"/>
    </source>
</evidence>
<evidence type="ECO:0000256" key="17">
    <source>
        <dbReference type="ARBA" id="ARBA00049551"/>
    </source>
</evidence>
<proteinExistence type="inferred from homology"/>
<dbReference type="InterPro" id="IPR003917">
    <property type="entry name" value="NADH_UbQ_OxRdtase_chain2"/>
</dbReference>
<comment type="catalytic activity">
    <reaction evidence="17 18">
        <text>a ubiquinone + NADH + 5 H(+)(in) = a ubiquinol + NAD(+) + 4 H(+)(out)</text>
        <dbReference type="Rhea" id="RHEA:29091"/>
        <dbReference type="Rhea" id="RHEA-COMP:9565"/>
        <dbReference type="Rhea" id="RHEA-COMP:9566"/>
        <dbReference type="ChEBI" id="CHEBI:15378"/>
        <dbReference type="ChEBI" id="CHEBI:16389"/>
        <dbReference type="ChEBI" id="CHEBI:17976"/>
        <dbReference type="ChEBI" id="CHEBI:57540"/>
        <dbReference type="ChEBI" id="CHEBI:57945"/>
        <dbReference type="EC" id="7.1.1.2"/>
    </reaction>
</comment>
<comment type="subcellular location">
    <subcellularLocation>
        <location evidence="2 18">Mitochondrion inner membrane</location>
        <topology evidence="2 18">Multi-pass membrane protein</topology>
    </subcellularLocation>
</comment>
<dbReference type="InterPro" id="IPR001750">
    <property type="entry name" value="ND/Mrp_TM"/>
</dbReference>
<evidence type="ECO:0000256" key="12">
    <source>
        <dbReference type="ARBA" id="ARBA00022989"/>
    </source>
</evidence>
<evidence type="ECO:0000259" key="20">
    <source>
        <dbReference type="Pfam" id="PF00361"/>
    </source>
</evidence>
<feature type="domain" description="NADH:quinone oxidoreductase/Mrp antiporter transmembrane" evidence="20">
    <location>
        <begin position="24"/>
        <end position="277"/>
    </location>
</feature>
<comment type="function">
    <text evidence="18">Core subunit of the mitochondrial membrane respiratory chain NADH dehydrogenase (Complex I) which catalyzes electron transfer from NADH through the respiratory chain, using ubiquinone as an electron acceptor. Essential for the catalytic activity and assembly of complex I.</text>
</comment>
<sequence>MKLNSTTMLLLLTLIFSTLLSLSSNNWFGSWMGLEINLVAFIPLIHSSLNYFSSESSMKYFIVQSMSSSILLLSVIIYSLKLFNSMAILILMCSLLMKLGVAPFHMWLPGVMEGITWLNCIILSTWQKIAVLVLLSYLMNNYLMFPVMLSLLIGSIGGINQSSMSKLMAYSSINNMAWIIMGTSISTFVWMNYFIYYSFMISTLMIMTYKIGFNYLNQFFINSFSSLNKYFILLMMFSLGGLPPLLGFLPKWMMIQSMIFSSNYFVGLIMILTSLLTLFYYMRILIKMILLNSIEMKWMKFMFFNFKLFFLFCFINMFGFMMIMFLKSFY</sequence>